<dbReference type="AlphaFoldDB" id="A0A2A2K8Q3"/>
<evidence type="ECO:0000259" key="14">
    <source>
        <dbReference type="PROSITE" id="PS51471"/>
    </source>
</evidence>
<keyword evidence="16" id="KW-1185">Reference proteome</keyword>
<dbReference type="InterPro" id="IPR005123">
    <property type="entry name" value="Oxoglu/Fe-dep_dioxygenase_dom"/>
</dbReference>
<dbReference type="GO" id="GO:0005788">
    <property type="term" value="C:endoplasmic reticulum lumen"/>
    <property type="evidence" value="ECO:0007669"/>
    <property type="project" value="UniProtKB-SubCell"/>
</dbReference>
<keyword evidence="13" id="KW-0732">Signal</keyword>
<dbReference type="SMART" id="SM00702">
    <property type="entry name" value="P4Hc"/>
    <property type="match status" value="1"/>
</dbReference>
<comment type="cofactor">
    <cofactor evidence="1">
        <name>L-ascorbate</name>
        <dbReference type="ChEBI" id="CHEBI:38290"/>
    </cofactor>
</comment>
<feature type="chain" id="PRO_5011996777" description="procollagen-proline 4-dioxygenase" evidence="13">
    <location>
        <begin position="22"/>
        <end position="544"/>
    </location>
</feature>
<name>A0A2A2K8Q3_9BILA</name>
<dbReference type="GO" id="GO:0031418">
    <property type="term" value="F:L-ascorbic acid binding"/>
    <property type="evidence" value="ECO:0007669"/>
    <property type="project" value="UniProtKB-KW"/>
</dbReference>
<evidence type="ECO:0000256" key="8">
    <source>
        <dbReference type="ARBA" id="ARBA00022896"/>
    </source>
</evidence>
<comment type="caution">
    <text evidence="15">The sequence shown here is derived from an EMBL/GenBank/DDBJ whole genome shotgun (WGS) entry which is preliminary data.</text>
</comment>
<dbReference type="FunFam" id="1.25.40.10:FF:000006">
    <property type="entry name" value="Prolyl 4-hydroxylase subunit alpha 2"/>
    <property type="match status" value="1"/>
</dbReference>
<dbReference type="Pfam" id="PF08336">
    <property type="entry name" value="P4Ha_N"/>
    <property type="match status" value="1"/>
</dbReference>
<dbReference type="InterPro" id="IPR045054">
    <property type="entry name" value="P4HA-like"/>
</dbReference>
<sequence length="544" mass="62482">MIRIFLRTSIVFLSLCSCTNADLFTAIADMQHMLGSEKDVTSVIDAYIEEEQGRLEQLKRYAEEYVSRNAHADGVGPEFVTNPINAYLLIKRLTSEWRQVEAMMRDNRAEKFIKSITDRRIESKVKFPGEEDLSGAATALLRLQDTYKLDSYDLSNGIILGKKVGHKLTAHDTFEVGRAAYNQKDYYHTLTWMQVALNKLENENPRTIEEEEILEYLAYALYQQGNIRRALAMTKKLAKIAPNHPRAKGNVKWYEDMLEGKEKEGELPPIVNKRIEDDGIVERDAYEALCRGEIPPIDPKEEKKLYCYLKRDRPFLKLAPIKVEILRYEPLVVLFKQIISDYESEMVQELAAPKLKRATVQNAFTGELETASYRISKSAWLKGAEHPVVDRINKRVGDMTNLNQETSEELQVANYGLGGHYDPHFDFARKEEVNAFKKLATGNRIATVLFYMEVPEWGGATVFNQLGTAVFPSKNDALFWYNLYRSGEGDLRTRHAACPVLMGVKWVSNKWIHERGQEFTRPCGLDENMAERFVGDLNPYEYKN</sequence>
<dbReference type="GO" id="GO:0005506">
    <property type="term" value="F:iron ion binding"/>
    <property type="evidence" value="ECO:0007669"/>
    <property type="project" value="InterPro"/>
</dbReference>
<dbReference type="PROSITE" id="PS51471">
    <property type="entry name" value="FE2OG_OXY"/>
    <property type="match status" value="1"/>
</dbReference>
<dbReference type="PANTHER" id="PTHR10869">
    <property type="entry name" value="PROLYL 4-HYDROXYLASE ALPHA SUBUNIT"/>
    <property type="match status" value="1"/>
</dbReference>
<dbReference type="STRING" id="2018661.A0A2A2K8Q3"/>
<keyword evidence="7" id="KW-0256">Endoplasmic reticulum</keyword>
<accession>A0A2A2K8Q3</accession>
<evidence type="ECO:0000256" key="13">
    <source>
        <dbReference type="SAM" id="SignalP"/>
    </source>
</evidence>
<keyword evidence="10" id="KW-0560">Oxidoreductase</keyword>
<proteinExistence type="inferred from homology"/>
<keyword evidence="9" id="KW-0223">Dioxygenase</keyword>
<dbReference type="Gene3D" id="1.25.40.10">
    <property type="entry name" value="Tetratricopeptide repeat domain"/>
    <property type="match status" value="1"/>
</dbReference>
<evidence type="ECO:0000256" key="11">
    <source>
        <dbReference type="ARBA" id="ARBA00023004"/>
    </source>
</evidence>
<comment type="subcellular location">
    <subcellularLocation>
        <location evidence="3">Endoplasmic reticulum lumen</location>
    </subcellularLocation>
</comment>
<dbReference type="InterPro" id="IPR044862">
    <property type="entry name" value="Pro_4_hyd_alph_FE2OG_OXY"/>
</dbReference>
<keyword evidence="11" id="KW-0408">Iron</keyword>
<dbReference type="Pfam" id="PF13640">
    <property type="entry name" value="2OG-FeII_Oxy_3"/>
    <property type="match status" value="1"/>
</dbReference>
<evidence type="ECO:0000256" key="5">
    <source>
        <dbReference type="ARBA" id="ARBA00012269"/>
    </source>
</evidence>
<keyword evidence="8" id="KW-0847">Vitamin C</keyword>
<comment type="similarity">
    <text evidence="4">Belongs to the P4HA family.</text>
</comment>
<keyword evidence="6" id="KW-0479">Metal-binding</keyword>
<evidence type="ECO:0000256" key="3">
    <source>
        <dbReference type="ARBA" id="ARBA00004319"/>
    </source>
</evidence>
<evidence type="ECO:0000313" key="15">
    <source>
        <dbReference type="EMBL" id="PAV70366.1"/>
    </source>
</evidence>
<comment type="function">
    <text evidence="2">Catalyzes the post-translational formation of 4-hydroxyproline in -Xaa-Pro-Gly- sequences in collagens and other proteins.</text>
</comment>
<dbReference type="PROSITE" id="PS51257">
    <property type="entry name" value="PROKAR_LIPOPROTEIN"/>
    <property type="match status" value="1"/>
</dbReference>
<evidence type="ECO:0000256" key="7">
    <source>
        <dbReference type="ARBA" id="ARBA00022824"/>
    </source>
</evidence>
<dbReference type="InterPro" id="IPR059068">
    <property type="entry name" value="TPR_P4H"/>
</dbReference>
<feature type="domain" description="Fe2OG dioxygenase" evidence="14">
    <location>
        <begin position="406"/>
        <end position="514"/>
    </location>
</feature>
<evidence type="ECO:0000256" key="1">
    <source>
        <dbReference type="ARBA" id="ARBA00001961"/>
    </source>
</evidence>
<dbReference type="FunFam" id="2.60.120.620:FF:000001">
    <property type="entry name" value="Prolyl 4-hydroxylase subunit alpha 2"/>
    <property type="match status" value="1"/>
</dbReference>
<feature type="signal peptide" evidence="13">
    <location>
        <begin position="1"/>
        <end position="21"/>
    </location>
</feature>
<dbReference type="EC" id="1.14.11.2" evidence="5"/>
<dbReference type="Gene3D" id="6.10.140.1460">
    <property type="match status" value="1"/>
</dbReference>
<dbReference type="InterPro" id="IPR011990">
    <property type="entry name" value="TPR-like_helical_dom_sf"/>
</dbReference>
<evidence type="ECO:0000256" key="10">
    <source>
        <dbReference type="ARBA" id="ARBA00023002"/>
    </source>
</evidence>
<organism evidence="15 16">
    <name type="scientific">Diploscapter pachys</name>
    <dbReference type="NCBI Taxonomy" id="2018661"/>
    <lineage>
        <taxon>Eukaryota</taxon>
        <taxon>Metazoa</taxon>
        <taxon>Ecdysozoa</taxon>
        <taxon>Nematoda</taxon>
        <taxon>Chromadorea</taxon>
        <taxon>Rhabditida</taxon>
        <taxon>Rhabditina</taxon>
        <taxon>Rhabditomorpha</taxon>
        <taxon>Rhabditoidea</taxon>
        <taxon>Rhabditidae</taxon>
        <taxon>Diploscapter</taxon>
    </lineage>
</organism>
<evidence type="ECO:0000256" key="6">
    <source>
        <dbReference type="ARBA" id="ARBA00022723"/>
    </source>
</evidence>
<dbReference type="Pfam" id="PF23558">
    <property type="entry name" value="TPR_P4H"/>
    <property type="match status" value="1"/>
</dbReference>
<keyword evidence="12" id="KW-0325">Glycoprotein</keyword>
<dbReference type="Proteomes" id="UP000218231">
    <property type="component" value="Unassembled WGS sequence"/>
</dbReference>
<dbReference type="EMBL" id="LIAE01009281">
    <property type="protein sequence ID" value="PAV70366.1"/>
    <property type="molecule type" value="Genomic_DNA"/>
</dbReference>
<evidence type="ECO:0000256" key="9">
    <source>
        <dbReference type="ARBA" id="ARBA00022964"/>
    </source>
</evidence>
<dbReference type="GO" id="GO:0004656">
    <property type="term" value="F:procollagen-proline 4-dioxygenase activity"/>
    <property type="evidence" value="ECO:0007669"/>
    <property type="project" value="UniProtKB-EC"/>
</dbReference>
<evidence type="ECO:0000256" key="2">
    <source>
        <dbReference type="ARBA" id="ARBA00002035"/>
    </source>
</evidence>
<gene>
    <name evidence="15" type="ORF">WR25_24413</name>
</gene>
<dbReference type="PANTHER" id="PTHR10869:SF156">
    <property type="entry name" value="PROLYL 4-HYDROXYLASE SUBUNIT ALPHA-2"/>
    <property type="match status" value="1"/>
</dbReference>
<evidence type="ECO:0000256" key="12">
    <source>
        <dbReference type="ARBA" id="ARBA00023180"/>
    </source>
</evidence>
<dbReference type="InterPro" id="IPR006620">
    <property type="entry name" value="Pro_4_hyd_alph"/>
</dbReference>
<evidence type="ECO:0000256" key="4">
    <source>
        <dbReference type="ARBA" id="ARBA00006511"/>
    </source>
</evidence>
<dbReference type="Gene3D" id="2.60.120.620">
    <property type="entry name" value="q2cbj1_9rhob like domain"/>
    <property type="match status" value="1"/>
</dbReference>
<dbReference type="InterPro" id="IPR013547">
    <property type="entry name" value="P4H_N"/>
</dbReference>
<reference evidence="15 16" key="1">
    <citation type="journal article" date="2017" name="Curr. Biol.">
        <title>Genome architecture and evolution of a unichromosomal asexual nematode.</title>
        <authorList>
            <person name="Fradin H."/>
            <person name="Zegar C."/>
            <person name="Gutwein M."/>
            <person name="Lucas J."/>
            <person name="Kovtun M."/>
            <person name="Corcoran D."/>
            <person name="Baugh L.R."/>
            <person name="Kiontke K."/>
            <person name="Gunsalus K."/>
            <person name="Fitch D.H."/>
            <person name="Piano F."/>
        </authorList>
    </citation>
    <scope>NUCLEOTIDE SEQUENCE [LARGE SCALE GENOMIC DNA]</scope>
    <source>
        <strain evidence="15">PF1309</strain>
    </source>
</reference>
<protein>
    <recommendedName>
        <fullName evidence="5">procollagen-proline 4-dioxygenase</fullName>
        <ecNumber evidence="5">1.14.11.2</ecNumber>
    </recommendedName>
</protein>
<dbReference type="SUPFAM" id="SSF48452">
    <property type="entry name" value="TPR-like"/>
    <property type="match status" value="1"/>
</dbReference>
<evidence type="ECO:0000313" key="16">
    <source>
        <dbReference type="Proteomes" id="UP000218231"/>
    </source>
</evidence>
<dbReference type="OrthoDB" id="5850448at2759"/>